<sequence>MATGPPSSQALGTPISEFLLSSGTSGGDPKLIPTVKDELDRRQLLYSLLMPVMNQFVPGLDKGTGLYFLFVRSETKTPSGLPARPVLTSYYKSDHFKKHASNTCTSPLAAILCADVFQSMYAQMVSGLCQRHRVVRAGTVFASVLLRAIQFLQQHWEQLAANIEHGELSPCVSDPAVRAAVAGILQPDHKLAQFIRTGCSNGDWAGIIVRIWPNTKYLDTIVTGSMAQYFPILRYYSGDLPIASTKYVSSECPLGLNLHPMCDPSEVSYTIMPNLAYFEFLPTDGGVAAATELVELARVEAGREYEVVVTTYGGLSRYRVGDVLRVTGFHNAAPRFRFVRRSGALLSVDADKTDETELQRAVERASVLLRPHGAAVLDYTSRVCTKTIPGHYVVYWELTATAQQGGVGTGSVDGNVLDRCCLEIEEALSYVYWVLRVVDGAIRPLEIRVVRPGTFEELVNLAVSQGASMGQYKVTPMRDGLGRHPTS</sequence>
<dbReference type="PANTHER" id="PTHR31901">
    <property type="entry name" value="GH3 DOMAIN-CONTAINING PROTEIN"/>
    <property type="match status" value="1"/>
</dbReference>
<evidence type="ECO:0000256" key="1">
    <source>
        <dbReference type="ARBA" id="ARBA00008068"/>
    </source>
</evidence>
<protein>
    <submittedName>
        <fullName evidence="5">Uncharacterized protein</fullName>
    </submittedName>
</protein>
<organism evidence="5 6">
    <name type="scientific">Panicum virgatum</name>
    <name type="common">Blackwell switchgrass</name>
    <dbReference type="NCBI Taxonomy" id="38727"/>
    <lineage>
        <taxon>Eukaryota</taxon>
        <taxon>Viridiplantae</taxon>
        <taxon>Streptophyta</taxon>
        <taxon>Embryophyta</taxon>
        <taxon>Tracheophyta</taxon>
        <taxon>Spermatophyta</taxon>
        <taxon>Magnoliopsida</taxon>
        <taxon>Liliopsida</taxon>
        <taxon>Poales</taxon>
        <taxon>Poaceae</taxon>
        <taxon>PACMAD clade</taxon>
        <taxon>Panicoideae</taxon>
        <taxon>Panicodae</taxon>
        <taxon>Paniceae</taxon>
        <taxon>Panicinae</taxon>
        <taxon>Panicum</taxon>
        <taxon>Panicum sect. Hiantes</taxon>
    </lineage>
</organism>
<evidence type="ECO:0000313" key="6">
    <source>
        <dbReference type="Proteomes" id="UP000823388"/>
    </source>
</evidence>
<evidence type="ECO:0000259" key="3">
    <source>
        <dbReference type="Pfam" id="PF23571"/>
    </source>
</evidence>
<dbReference type="InterPro" id="IPR004993">
    <property type="entry name" value="GH3"/>
</dbReference>
<evidence type="ECO:0000313" key="5">
    <source>
        <dbReference type="EMBL" id="KAG2557915.1"/>
    </source>
</evidence>
<dbReference type="Pfam" id="PF23572">
    <property type="entry name" value="GH3_C"/>
    <property type="match status" value="1"/>
</dbReference>
<evidence type="ECO:0000256" key="2">
    <source>
        <dbReference type="ARBA" id="ARBA00022598"/>
    </source>
</evidence>
<dbReference type="PANTHER" id="PTHR31901:SF60">
    <property type="match status" value="1"/>
</dbReference>
<dbReference type="InterPro" id="IPR055378">
    <property type="entry name" value="GH3_C"/>
</dbReference>
<feature type="domain" description="GH3 middle" evidence="3">
    <location>
        <begin position="269"/>
        <end position="341"/>
    </location>
</feature>
<dbReference type="GO" id="GO:0016881">
    <property type="term" value="F:acid-amino acid ligase activity"/>
    <property type="evidence" value="ECO:0007669"/>
    <property type="project" value="TreeGrafter"/>
</dbReference>
<keyword evidence="6" id="KW-1185">Reference proteome</keyword>
<gene>
    <name evidence="5" type="ORF">PVAP13_8NG157600</name>
</gene>
<dbReference type="Pfam" id="PF23571">
    <property type="entry name" value="GH3_M"/>
    <property type="match status" value="1"/>
</dbReference>
<dbReference type="Proteomes" id="UP000823388">
    <property type="component" value="Chromosome 8N"/>
</dbReference>
<accession>A0A8T0PAJ8</accession>
<comment type="similarity">
    <text evidence="1">Belongs to the IAA-amido conjugating enzyme family.</text>
</comment>
<reference evidence="5" key="1">
    <citation type="submission" date="2020-05" db="EMBL/GenBank/DDBJ databases">
        <title>WGS assembly of Panicum virgatum.</title>
        <authorList>
            <person name="Lovell J.T."/>
            <person name="Jenkins J."/>
            <person name="Shu S."/>
            <person name="Juenger T.E."/>
            <person name="Schmutz J."/>
        </authorList>
    </citation>
    <scope>NUCLEOTIDE SEQUENCE</scope>
    <source>
        <strain evidence="5">AP13</strain>
    </source>
</reference>
<evidence type="ECO:0000259" key="4">
    <source>
        <dbReference type="Pfam" id="PF23572"/>
    </source>
</evidence>
<name>A0A8T0PAJ8_PANVG</name>
<proteinExistence type="inferred from homology"/>
<dbReference type="EMBL" id="CM029052">
    <property type="protein sequence ID" value="KAG2557915.1"/>
    <property type="molecule type" value="Genomic_DNA"/>
</dbReference>
<keyword evidence="2" id="KW-0436">Ligase</keyword>
<dbReference type="InterPro" id="IPR055377">
    <property type="entry name" value="GH3_M"/>
</dbReference>
<dbReference type="GO" id="GO:0005737">
    <property type="term" value="C:cytoplasm"/>
    <property type="evidence" value="ECO:0007669"/>
    <property type="project" value="TreeGrafter"/>
</dbReference>
<comment type="caution">
    <text evidence="5">The sequence shown here is derived from an EMBL/GenBank/DDBJ whole genome shotgun (WGS) entry which is preliminary data.</text>
</comment>
<dbReference type="Pfam" id="PF03321">
    <property type="entry name" value="GH3"/>
    <property type="match status" value="1"/>
</dbReference>
<dbReference type="AlphaFoldDB" id="A0A8T0PAJ8"/>
<feature type="domain" description="GH3 C-terminal" evidence="4">
    <location>
        <begin position="357"/>
        <end position="475"/>
    </location>
</feature>